<dbReference type="InterPro" id="IPR050931">
    <property type="entry name" value="Mito_Protein_Transport_Metaxin"/>
</dbReference>
<evidence type="ECO:0000256" key="2">
    <source>
        <dbReference type="ARBA" id="ARBA00009170"/>
    </source>
</evidence>
<feature type="transmembrane region" description="Helical" evidence="8">
    <location>
        <begin position="289"/>
        <end position="307"/>
    </location>
</feature>
<gene>
    <name evidence="11" type="ORF">CPRI1469_LOCUS7684</name>
</gene>
<dbReference type="GO" id="GO:0001401">
    <property type="term" value="C:SAM complex"/>
    <property type="evidence" value="ECO:0007669"/>
    <property type="project" value="InterPro"/>
</dbReference>
<organism evidence="11">
    <name type="scientific">Chloropicon primus</name>
    <dbReference type="NCBI Taxonomy" id="1764295"/>
    <lineage>
        <taxon>Eukaryota</taxon>
        <taxon>Viridiplantae</taxon>
        <taxon>Chlorophyta</taxon>
        <taxon>Chloropicophyceae</taxon>
        <taxon>Chloropicales</taxon>
        <taxon>Chloropicaceae</taxon>
        <taxon>Chloropicon</taxon>
    </lineage>
</organism>
<feature type="domain" description="Metaxin glutathione S-transferase" evidence="10">
    <location>
        <begin position="184"/>
        <end position="244"/>
    </location>
</feature>
<dbReference type="GO" id="GO:0015031">
    <property type="term" value="P:protein transport"/>
    <property type="evidence" value="ECO:0007669"/>
    <property type="project" value="UniProtKB-KW"/>
</dbReference>
<dbReference type="SUPFAM" id="SSF47616">
    <property type="entry name" value="GST C-terminal domain-like"/>
    <property type="match status" value="1"/>
</dbReference>
<keyword evidence="6" id="KW-0496">Mitochondrion</keyword>
<dbReference type="Pfam" id="PF10568">
    <property type="entry name" value="Tom37"/>
    <property type="match status" value="1"/>
</dbReference>
<dbReference type="PANTHER" id="PTHR12289">
    <property type="entry name" value="METAXIN RELATED"/>
    <property type="match status" value="1"/>
</dbReference>
<dbReference type="AlphaFoldDB" id="A0A7S2T4Y8"/>
<protein>
    <recommendedName>
        <fullName evidence="12">Metaxin</fullName>
    </recommendedName>
</protein>
<dbReference type="InterPro" id="IPR033468">
    <property type="entry name" value="Metaxin_GST"/>
</dbReference>
<name>A0A7S2T4Y8_9CHLO</name>
<proteinExistence type="inferred from homology"/>
<dbReference type="PANTHER" id="PTHR12289:SF41">
    <property type="entry name" value="FAILED AXON CONNECTIONS-RELATED"/>
    <property type="match status" value="1"/>
</dbReference>
<evidence type="ECO:0000256" key="5">
    <source>
        <dbReference type="ARBA" id="ARBA00022927"/>
    </source>
</evidence>
<keyword evidence="4" id="KW-1000">Mitochondrion outer membrane</keyword>
<feature type="domain" description="Mitochondrial outer membrane transport complex Sam37/metaxin N-terminal" evidence="9">
    <location>
        <begin position="22"/>
        <end position="160"/>
    </location>
</feature>
<accession>A0A7S2T4Y8</accession>
<evidence type="ECO:0000313" key="11">
    <source>
        <dbReference type="EMBL" id="CAD9718818.1"/>
    </source>
</evidence>
<evidence type="ECO:0000256" key="7">
    <source>
        <dbReference type="ARBA" id="ARBA00023136"/>
    </source>
</evidence>
<keyword evidence="8" id="KW-1133">Transmembrane helix</keyword>
<keyword evidence="8" id="KW-0812">Transmembrane</keyword>
<comment type="similarity">
    <text evidence="2">Belongs to the metaxin family.</text>
</comment>
<comment type="subcellular location">
    <subcellularLocation>
        <location evidence="1">Mitochondrion outer membrane</location>
    </subcellularLocation>
</comment>
<evidence type="ECO:0000259" key="10">
    <source>
        <dbReference type="Pfam" id="PF17171"/>
    </source>
</evidence>
<keyword evidence="7 8" id="KW-0472">Membrane</keyword>
<sequence length="320" mass="35160">MACVTLYKFEAAWGLPSFSYDCIHAEAYLRLYGVKFQEEASTSENSSPTGTLPCVDIDGVAMGAGGEGGGAQGNGSGGSGGALRDLVEGLKKAGLDLDAGLSVEDQSDLEAYMSLVENALVPTTRWALWCDDQSYSECTRAFYAKIYPFPLSYIFPWKKRQEALAKMKTMNVRSEEQVLDLLAKVYNCLTKKLKGKKYFFGRPTRLDAAVYAHILYHKSSPVGELLFGSTLKNYPALSKYVDDISRAHFGPEAAALKDPASIAGIRLKRRRKKKPQAEEDKVFKYRRNAWLGVTVSLTVTFLLSSVLGELVEASLKDGVE</sequence>
<evidence type="ECO:0000256" key="3">
    <source>
        <dbReference type="ARBA" id="ARBA00022448"/>
    </source>
</evidence>
<keyword evidence="3" id="KW-0813">Transport</keyword>
<dbReference type="CDD" id="cd03054">
    <property type="entry name" value="GST_N_Metaxin"/>
    <property type="match status" value="1"/>
</dbReference>
<evidence type="ECO:0000259" key="9">
    <source>
        <dbReference type="Pfam" id="PF10568"/>
    </source>
</evidence>
<dbReference type="GO" id="GO:0006626">
    <property type="term" value="P:protein targeting to mitochondrion"/>
    <property type="evidence" value="ECO:0007669"/>
    <property type="project" value="TreeGrafter"/>
</dbReference>
<dbReference type="InterPro" id="IPR019564">
    <property type="entry name" value="Sam37/metaxin_N"/>
</dbReference>
<evidence type="ECO:0000256" key="4">
    <source>
        <dbReference type="ARBA" id="ARBA00022787"/>
    </source>
</evidence>
<evidence type="ECO:0000256" key="1">
    <source>
        <dbReference type="ARBA" id="ARBA00004294"/>
    </source>
</evidence>
<dbReference type="Pfam" id="PF17171">
    <property type="entry name" value="GST_C_6"/>
    <property type="match status" value="1"/>
</dbReference>
<evidence type="ECO:0000256" key="6">
    <source>
        <dbReference type="ARBA" id="ARBA00023128"/>
    </source>
</evidence>
<keyword evidence="5" id="KW-0653">Protein transport</keyword>
<dbReference type="InterPro" id="IPR036282">
    <property type="entry name" value="Glutathione-S-Trfase_C_sf"/>
</dbReference>
<evidence type="ECO:0008006" key="12">
    <source>
        <dbReference type="Google" id="ProtNLM"/>
    </source>
</evidence>
<reference evidence="11" key="1">
    <citation type="submission" date="2021-01" db="EMBL/GenBank/DDBJ databases">
        <authorList>
            <person name="Corre E."/>
            <person name="Pelletier E."/>
            <person name="Niang G."/>
            <person name="Scheremetjew M."/>
            <person name="Finn R."/>
            <person name="Kale V."/>
            <person name="Holt S."/>
            <person name="Cochrane G."/>
            <person name="Meng A."/>
            <person name="Brown T."/>
            <person name="Cohen L."/>
        </authorList>
    </citation>
    <scope>NUCLEOTIDE SEQUENCE</scope>
    <source>
        <strain evidence="11">CCMP1205</strain>
    </source>
</reference>
<evidence type="ECO:0000256" key="8">
    <source>
        <dbReference type="SAM" id="Phobius"/>
    </source>
</evidence>
<dbReference type="EMBL" id="HBHL01011639">
    <property type="protein sequence ID" value="CAD9718818.1"/>
    <property type="molecule type" value="Transcribed_RNA"/>
</dbReference>